<dbReference type="GO" id="GO:0046872">
    <property type="term" value="F:metal ion binding"/>
    <property type="evidence" value="ECO:0007669"/>
    <property type="project" value="UniProtKB-KW"/>
</dbReference>
<protein>
    <submittedName>
        <fullName evidence="5">Di-copper centre-containing protein</fullName>
    </submittedName>
</protein>
<dbReference type="PROSITE" id="PS00498">
    <property type="entry name" value="TYROSINASE_2"/>
    <property type="match status" value="1"/>
</dbReference>
<dbReference type="Gene3D" id="1.10.1280.10">
    <property type="entry name" value="Di-copper center containing domain from catechol oxidase"/>
    <property type="match status" value="1"/>
</dbReference>
<feature type="signal peptide" evidence="2">
    <location>
        <begin position="1"/>
        <end position="18"/>
    </location>
</feature>
<feature type="domain" description="Tyrosinase copper-binding" evidence="3">
    <location>
        <begin position="146"/>
        <end position="163"/>
    </location>
</feature>
<dbReference type="OrthoDB" id="6132182at2759"/>
<dbReference type="Proteomes" id="UP000249619">
    <property type="component" value="Unassembled WGS sequence"/>
</dbReference>
<dbReference type="GO" id="GO:0016491">
    <property type="term" value="F:oxidoreductase activity"/>
    <property type="evidence" value="ECO:0007669"/>
    <property type="project" value="InterPro"/>
</dbReference>
<sequence>MRTAILSAALAAVASVNALPAPQEAPSTKVSKPLPLSVFVNTEFAAPVPLEQAKQIFKEHIPIEPAEPAQAPPEANFALTSLATAATCTNPRVRVEWDSYPDSSKQAFVDSIKCLMSRAPSGQFSHSRSRYEDIVALHQTLTPNVHGNAKFLVWHRYLTWAFEDILRTECGFNHAMPWFDETKYAGRFSQSSIFSSRWFGGIALGGNCVRDGAFANLAINIGPGSGNQQHCLARNGDGAKTAYVNSDYVNQCNAYGDYAGMASCSELGPHAWGHNGVGAVMSDMYASPGDPVFWLHHAFIDRNFRIWQNKDPNRVHSINGNDVSGRPLTLDTNVNIYGLRPDVRIRDILDTTGPTLCYKYNY</sequence>
<accession>A0A364MZN5</accession>
<dbReference type="PRINTS" id="PR00092">
    <property type="entry name" value="TYROSINASE"/>
</dbReference>
<keyword evidence="1" id="KW-0479">Metal-binding</keyword>
<dbReference type="PANTHER" id="PTHR11474">
    <property type="entry name" value="TYROSINASE FAMILY MEMBER"/>
    <property type="match status" value="1"/>
</dbReference>
<dbReference type="EMBL" id="QGDH01000093">
    <property type="protein sequence ID" value="RAR07993.1"/>
    <property type="molecule type" value="Genomic_DNA"/>
</dbReference>
<dbReference type="AlphaFoldDB" id="A0A364MZN5"/>
<dbReference type="PANTHER" id="PTHR11474:SF116">
    <property type="entry name" value="TYROSINASE"/>
    <property type="match status" value="1"/>
</dbReference>
<dbReference type="STRING" id="183478.A0A364MZN5"/>
<proteinExistence type="predicted"/>
<dbReference type="Pfam" id="PF00264">
    <property type="entry name" value="Tyrosinase"/>
    <property type="match status" value="1"/>
</dbReference>
<comment type="caution">
    <text evidence="5">The sequence shown here is derived from an EMBL/GenBank/DDBJ whole genome shotgun (WGS) entry which is preliminary data.</text>
</comment>
<dbReference type="InterPro" id="IPR050316">
    <property type="entry name" value="Tyrosinase/Hemocyanin"/>
</dbReference>
<evidence type="ECO:0000256" key="2">
    <source>
        <dbReference type="SAM" id="SignalP"/>
    </source>
</evidence>
<evidence type="ECO:0000259" key="3">
    <source>
        <dbReference type="PROSITE" id="PS00497"/>
    </source>
</evidence>
<gene>
    <name evidence="5" type="ORF">DDE83_006238</name>
</gene>
<organism evidence="5 6">
    <name type="scientific">Stemphylium lycopersici</name>
    <name type="common">Tomato gray leaf spot disease fungus</name>
    <name type="synonym">Thyrospora lycopersici</name>
    <dbReference type="NCBI Taxonomy" id="183478"/>
    <lineage>
        <taxon>Eukaryota</taxon>
        <taxon>Fungi</taxon>
        <taxon>Dikarya</taxon>
        <taxon>Ascomycota</taxon>
        <taxon>Pezizomycotina</taxon>
        <taxon>Dothideomycetes</taxon>
        <taxon>Pleosporomycetidae</taxon>
        <taxon>Pleosporales</taxon>
        <taxon>Pleosporineae</taxon>
        <taxon>Pleosporaceae</taxon>
        <taxon>Stemphylium</taxon>
    </lineage>
</organism>
<dbReference type="InterPro" id="IPR008922">
    <property type="entry name" value="Di-copper_centre_dom_sf"/>
</dbReference>
<keyword evidence="6" id="KW-1185">Reference proteome</keyword>
<reference evidence="6" key="1">
    <citation type="submission" date="2018-05" db="EMBL/GenBank/DDBJ databases">
        <title>Draft genome sequence of Stemphylium lycopersici strain CIDEFI 213.</title>
        <authorList>
            <person name="Medina R."/>
            <person name="Franco M.E.E."/>
            <person name="Lucentini C.G."/>
            <person name="Saparrat M.C.N."/>
            <person name="Balatti P.A."/>
        </authorList>
    </citation>
    <scope>NUCLEOTIDE SEQUENCE [LARGE SCALE GENOMIC DNA]</scope>
    <source>
        <strain evidence="6">CIDEFI 213</strain>
    </source>
</reference>
<evidence type="ECO:0000256" key="1">
    <source>
        <dbReference type="ARBA" id="ARBA00022723"/>
    </source>
</evidence>
<dbReference type="SUPFAM" id="SSF48056">
    <property type="entry name" value="Di-copper centre-containing domain"/>
    <property type="match status" value="1"/>
</dbReference>
<dbReference type="PROSITE" id="PS00497">
    <property type="entry name" value="TYROSINASE_1"/>
    <property type="match status" value="1"/>
</dbReference>
<name>A0A364MZN5_STELY</name>
<evidence type="ECO:0000259" key="4">
    <source>
        <dbReference type="PROSITE" id="PS00498"/>
    </source>
</evidence>
<evidence type="ECO:0000313" key="6">
    <source>
        <dbReference type="Proteomes" id="UP000249619"/>
    </source>
</evidence>
<feature type="domain" description="Tyrosinase copper-binding" evidence="4">
    <location>
        <begin position="290"/>
        <end position="301"/>
    </location>
</feature>
<feature type="chain" id="PRO_5016743513" evidence="2">
    <location>
        <begin position="19"/>
        <end position="362"/>
    </location>
</feature>
<keyword evidence="2" id="KW-0732">Signal</keyword>
<dbReference type="InterPro" id="IPR002227">
    <property type="entry name" value="Tyrosinase_Cu-bd"/>
</dbReference>
<evidence type="ECO:0000313" key="5">
    <source>
        <dbReference type="EMBL" id="RAR07993.1"/>
    </source>
</evidence>